<reference evidence="3" key="1">
    <citation type="submission" date="2022-11" db="UniProtKB">
        <authorList>
            <consortium name="WormBaseParasite"/>
        </authorList>
    </citation>
    <scope>IDENTIFICATION</scope>
</reference>
<dbReference type="AlphaFoldDB" id="A0A915HNC1"/>
<evidence type="ECO:0000313" key="2">
    <source>
        <dbReference type="Proteomes" id="UP000887565"/>
    </source>
</evidence>
<feature type="compositionally biased region" description="Basic and acidic residues" evidence="1">
    <location>
        <begin position="34"/>
        <end position="44"/>
    </location>
</feature>
<evidence type="ECO:0000256" key="1">
    <source>
        <dbReference type="SAM" id="MobiDB-lite"/>
    </source>
</evidence>
<proteinExistence type="predicted"/>
<dbReference type="WBParaSite" id="nRc.2.0.1.t02852-RA">
    <property type="protein sequence ID" value="nRc.2.0.1.t02852-RA"/>
    <property type="gene ID" value="nRc.2.0.1.g02852"/>
</dbReference>
<name>A0A915HNC1_ROMCU</name>
<protein>
    <submittedName>
        <fullName evidence="3">Uncharacterized protein</fullName>
    </submittedName>
</protein>
<accession>A0A915HNC1</accession>
<keyword evidence="2" id="KW-1185">Reference proteome</keyword>
<sequence>MSDQNPANTNSADKTADQAPPKRVIPRIIIESPHSPEPRKDRKSGPKLGNRRLITQETDDQPIGKNSVKLSRVKKDKEMYSIDQLESLPCPLKRPQNFLRPEQPFFRTQQKQRSVWFDALSELDVELGWSIASNLVYKQLFNNNACPVPYLSDNFFYFPNFVFLQKPLPFVDQFVRGVKNKV</sequence>
<feature type="compositionally biased region" description="Polar residues" evidence="1">
    <location>
        <begin position="1"/>
        <end position="13"/>
    </location>
</feature>
<feature type="region of interest" description="Disordered" evidence="1">
    <location>
        <begin position="1"/>
        <end position="66"/>
    </location>
</feature>
<organism evidence="2 3">
    <name type="scientific">Romanomermis culicivorax</name>
    <name type="common">Nematode worm</name>
    <dbReference type="NCBI Taxonomy" id="13658"/>
    <lineage>
        <taxon>Eukaryota</taxon>
        <taxon>Metazoa</taxon>
        <taxon>Ecdysozoa</taxon>
        <taxon>Nematoda</taxon>
        <taxon>Enoplea</taxon>
        <taxon>Dorylaimia</taxon>
        <taxon>Mermithida</taxon>
        <taxon>Mermithoidea</taxon>
        <taxon>Mermithidae</taxon>
        <taxon>Romanomermis</taxon>
    </lineage>
</organism>
<dbReference type="Proteomes" id="UP000887565">
    <property type="component" value="Unplaced"/>
</dbReference>
<evidence type="ECO:0000313" key="3">
    <source>
        <dbReference type="WBParaSite" id="nRc.2.0.1.t02852-RA"/>
    </source>
</evidence>